<dbReference type="InterPro" id="IPR048228">
    <property type="entry name" value="HelD_bacillota"/>
</dbReference>
<evidence type="ECO:0000256" key="3">
    <source>
        <dbReference type="ARBA" id="ARBA00022806"/>
    </source>
</evidence>
<dbReference type="Gene3D" id="3.40.50.300">
    <property type="entry name" value="P-loop containing nucleotide triphosphate hydrolases"/>
    <property type="match status" value="3"/>
</dbReference>
<name>A0ABW4CKN3_9LACO</name>
<evidence type="ECO:0000313" key="8">
    <source>
        <dbReference type="EMBL" id="MFD1430205.1"/>
    </source>
</evidence>
<dbReference type="Proteomes" id="UP001597196">
    <property type="component" value="Unassembled WGS sequence"/>
</dbReference>
<dbReference type="PROSITE" id="PS51198">
    <property type="entry name" value="UVRD_HELICASE_ATP_BIND"/>
    <property type="match status" value="1"/>
</dbReference>
<dbReference type="InterPro" id="IPR000212">
    <property type="entry name" value="DNA_helicase_UvrD/REP"/>
</dbReference>
<protein>
    <submittedName>
        <fullName evidence="8">RNA polymerase recycling motor HelD</fullName>
    </submittedName>
</protein>
<keyword evidence="6" id="KW-0175">Coiled coil</keyword>
<evidence type="ECO:0000256" key="1">
    <source>
        <dbReference type="ARBA" id="ARBA00022741"/>
    </source>
</evidence>
<proteinExistence type="predicted"/>
<feature type="binding site" evidence="5">
    <location>
        <begin position="237"/>
        <end position="244"/>
    </location>
    <ligand>
        <name>ATP</name>
        <dbReference type="ChEBI" id="CHEBI:30616"/>
    </ligand>
</feature>
<feature type="coiled-coil region" evidence="6">
    <location>
        <begin position="25"/>
        <end position="52"/>
    </location>
</feature>
<organism evidence="8 9">
    <name type="scientific">Lacticaseibacillus mingshuiensis</name>
    <dbReference type="NCBI Taxonomy" id="2799574"/>
    <lineage>
        <taxon>Bacteria</taxon>
        <taxon>Bacillati</taxon>
        <taxon>Bacillota</taxon>
        <taxon>Bacilli</taxon>
        <taxon>Lactobacillales</taxon>
        <taxon>Lactobacillaceae</taxon>
        <taxon>Lacticaseibacillus</taxon>
    </lineage>
</organism>
<gene>
    <name evidence="8" type="primary">helD</name>
    <name evidence="8" type="ORF">ACFQ4P_08095</name>
</gene>
<comment type="caution">
    <text evidence="8">The sequence shown here is derived from an EMBL/GenBank/DDBJ whole genome shotgun (WGS) entry which is preliminary data.</text>
</comment>
<keyword evidence="1 5" id="KW-0547">Nucleotide-binding</keyword>
<dbReference type="PANTHER" id="PTHR11070">
    <property type="entry name" value="UVRD / RECB / PCRA DNA HELICASE FAMILY MEMBER"/>
    <property type="match status" value="1"/>
</dbReference>
<reference evidence="9" key="1">
    <citation type="journal article" date="2019" name="Int. J. Syst. Evol. Microbiol.">
        <title>The Global Catalogue of Microorganisms (GCM) 10K type strain sequencing project: providing services to taxonomists for standard genome sequencing and annotation.</title>
        <authorList>
            <consortium name="The Broad Institute Genomics Platform"/>
            <consortium name="The Broad Institute Genome Sequencing Center for Infectious Disease"/>
            <person name="Wu L."/>
            <person name="Ma J."/>
        </authorList>
    </citation>
    <scope>NUCLEOTIDE SEQUENCE [LARGE SCALE GENOMIC DNA]</scope>
    <source>
        <strain evidence="9">CCM 8980</strain>
    </source>
</reference>
<dbReference type="InterPro" id="IPR027785">
    <property type="entry name" value="UvrD-like_helicase_C"/>
</dbReference>
<dbReference type="Pfam" id="PF00580">
    <property type="entry name" value="UvrD-helicase"/>
    <property type="match status" value="1"/>
</dbReference>
<evidence type="ECO:0000259" key="7">
    <source>
        <dbReference type="PROSITE" id="PS51198"/>
    </source>
</evidence>
<keyword evidence="4 5" id="KW-0067">ATP-binding</keyword>
<evidence type="ECO:0000313" key="9">
    <source>
        <dbReference type="Proteomes" id="UP001597196"/>
    </source>
</evidence>
<dbReference type="InterPro" id="IPR027417">
    <property type="entry name" value="P-loop_NTPase"/>
</dbReference>
<sequence length="771" mass="87786">MFSFEGGHVLTKEQVREQQHLDGIMDELQAADKRLTAEIARTKNEEQSLNKNFFSDMSLNFSNDAESIETAASIQQQQQMLDERSNAWQQSTQQLKTVKRLQVSPFFARIDFTEGKEKPETIYIGLGSFTNKAGKFLIYDWRAPISSIYYDGGLGHVTYQTPDGPQVVDVSLKRQFVVENGQITTMFDTTETIGDQMLLEVLGEKSDTQMKSIVTTIQREQNQIIRDTTADLLFVQGAAGSGKTSAVLQRVAYLLYRYRGNLNSSQVIMFSPNQLFSDYIGNVLPELGEQNMVQFTFYQYVSRRVPNIDVQDLFSQFEAVLSPAQKKVAKLKGSLAFFKATEDYAASLEKGGMRFRDIKFNDTVFFSKKRIADIFYSYNANYHLGNRLSATKERLLNMLNRRVESEMKAKWVQQAVEDLSDEQIRMLQSEGKTEFENSDEEYKFFARKIVVDAFKTIQTAITRNHFLNVRGQYVQYLKDAGNFVDLASFGLTQKAWDEEVAGFIAAFKDRRLTMVDATPYLHLYDLMTGRHGERDMRYVFIDEIQDYTPYQLAYLKGSFPRAKFTLLGDLNQAIFTKDDSHTLIQDVSRLFDPEKTRVVQLTQSYRSTAQVTEFTKAILRSGQRIDAFDRQGPLPTIAVRDTENQLVTALIDQLKVDDNAKQTSAIIAKTLEEAQTVYEELKAAGVPATLIQSENQRLVPGNIVVPSYLAKGLEFDAVILWQVNAANFHEEDERELLYTIASRAMHRLTILASPDLSPLLAGVPASRYEKK</sequence>
<evidence type="ECO:0000256" key="4">
    <source>
        <dbReference type="ARBA" id="ARBA00022840"/>
    </source>
</evidence>
<keyword evidence="2 5" id="KW-0378">Hydrolase</keyword>
<keyword evidence="9" id="KW-1185">Reference proteome</keyword>
<dbReference type="Pfam" id="PF13538">
    <property type="entry name" value="UvrD_C_2"/>
    <property type="match status" value="1"/>
</dbReference>
<feature type="domain" description="UvrD-like helicase ATP-binding" evidence="7">
    <location>
        <begin position="216"/>
        <end position="608"/>
    </location>
</feature>
<dbReference type="NCBIfam" id="NF041464">
    <property type="entry name" value="HelD_BACSU"/>
    <property type="match status" value="1"/>
</dbReference>
<evidence type="ECO:0000256" key="6">
    <source>
        <dbReference type="SAM" id="Coils"/>
    </source>
</evidence>
<dbReference type="SUPFAM" id="SSF52540">
    <property type="entry name" value="P-loop containing nucleoside triphosphate hydrolases"/>
    <property type="match status" value="1"/>
</dbReference>
<dbReference type="InterPro" id="IPR014016">
    <property type="entry name" value="UvrD-like_ATP-bd"/>
</dbReference>
<dbReference type="PANTHER" id="PTHR11070:SF17">
    <property type="entry name" value="DNA HELICASE IV"/>
    <property type="match status" value="1"/>
</dbReference>
<evidence type="ECO:0000256" key="2">
    <source>
        <dbReference type="ARBA" id="ARBA00022801"/>
    </source>
</evidence>
<accession>A0ABW4CKN3</accession>
<evidence type="ECO:0000256" key="5">
    <source>
        <dbReference type="PROSITE-ProRule" id="PRU00560"/>
    </source>
</evidence>
<dbReference type="EMBL" id="JBHTOC010000010">
    <property type="protein sequence ID" value="MFD1430205.1"/>
    <property type="molecule type" value="Genomic_DNA"/>
</dbReference>
<keyword evidence="3 5" id="KW-0347">Helicase</keyword>
<dbReference type="RefSeq" id="WP_203626407.1">
    <property type="nucleotide sequence ID" value="NZ_BOLQ01000004.1"/>
</dbReference>